<proteinExistence type="predicted"/>
<dbReference type="Gene3D" id="1.10.12.10">
    <property type="entry name" value="Lyase 2-enoyl-coa Hydratase, Chain A, domain 2"/>
    <property type="match status" value="1"/>
</dbReference>
<dbReference type="InterPro" id="IPR014748">
    <property type="entry name" value="Enoyl-CoA_hydra_C"/>
</dbReference>
<evidence type="ECO:0000256" key="5">
    <source>
        <dbReference type="ARBA" id="ARBA00023128"/>
    </source>
</evidence>
<evidence type="ECO:0000313" key="8">
    <source>
        <dbReference type="EMBL" id="SVD04606.1"/>
    </source>
</evidence>
<protein>
    <recommendedName>
        <fullName evidence="7">Enoyl-CoA hydratase domain-containing protein 3, mitochondrial</fullName>
    </recommendedName>
</protein>
<evidence type="ECO:0000256" key="1">
    <source>
        <dbReference type="ARBA" id="ARBA00004173"/>
    </source>
</evidence>
<dbReference type="GO" id="GO:0005739">
    <property type="term" value="C:mitochondrion"/>
    <property type="evidence" value="ECO:0007669"/>
    <property type="project" value="UniProtKB-SubCell"/>
</dbReference>
<evidence type="ECO:0000256" key="4">
    <source>
        <dbReference type="ARBA" id="ARBA00023098"/>
    </source>
</evidence>
<dbReference type="GO" id="GO:0006631">
    <property type="term" value="P:fatty acid metabolic process"/>
    <property type="evidence" value="ECO:0007669"/>
    <property type="project" value="UniProtKB-KW"/>
</dbReference>
<keyword evidence="2" id="KW-0276">Fatty acid metabolism</keyword>
<dbReference type="Gene3D" id="3.90.226.10">
    <property type="entry name" value="2-enoyl-CoA Hydratase, Chain A, domain 1"/>
    <property type="match status" value="1"/>
</dbReference>
<dbReference type="InterPro" id="IPR001753">
    <property type="entry name" value="Enoyl-CoA_hydra/iso"/>
</dbReference>
<comment type="function">
    <text evidence="6">May play a role in fatty acid biosynthesis and insulin sensitivity.</text>
</comment>
<evidence type="ECO:0000256" key="6">
    <source>
        <dbReference type="ARBA" id="ARBA00037410"/>
    </source>
</evidence>
<dbReference type="InterPro" id="IPR029045">
    <property type="entry name" value="ClpP/crotonase-like_dom_sf"/>
</dbReference>
<dbReference type="GO" id="GO:0016836">
    <property type="term" value="F:hydro-lyase activity"/>
    <property type="evidence" value="ECO:0007669"/>
    <property type="project" value="TreeGrafter"/>
</dbReference>
<evidence type="ECO:0000256" key="2">
    <source>
        <dbReference type="ARBA" id="ARBA00022832"/>
    </source>
</evidence>
<accession>A0A382S3X1</accession>
<keyword evidence="4" id="KW-0443">Lipid metabolism</keyword>
<comment type="subcellular location">
    <subcellularLocation>
        <location evidence="1">Mitochondrion</location>
    </subcellularLocation>
</comment>
<dbReference type="PANTHER" id="PTHR43602:SF1">
    <property type="entry name" value="ENOYL-COA HYDRATASE DOMAIN-CONTAINING PROTEIN 3, MITOCHONDRIAL"/>
    <property type="match status" value="1"/>
</dbReference>
<evidence type="ECO:0000256" key="7">
    <source>
        <dbReference type="ARBA" id="ARBA00040545"/>
    </source>
</evidence>
<dbReference type="InterPro" id="IPR052377">
    <property type="entry name" value="Mitochondrial_ECH-domain"/>
</dbReference>
<dbReference type="NCBIfam" id="NF006008">
    <property type="entry name" value="PRK08139.1"/>
    <property type="match status" value="1"/>
</dbReference>
<sequence length="272" mass="29713">MNTNAKQINPSSAAAEDLVLQELGNGVATLTLNRPRQFNALSEAMLTSLQEKLERITENNAVRLVILQGAGKVFCAGHDLKEMIATRKETYYKTLFKQCSRMMMTLNQMPQPVIARVHGIATAAGCQLVAACDLAVAAENTRFATSGINVGLFCSTPAVPVSRNIPRKKAMELLLTGDFIDANTALSWGLLNRVAPLEKLDEEVKQLADSILAKSSVAVSTGKKMFYKQLESKMEDAYAFASEIMACNMMADDVTEGVDSFINKRQAVWKGR</sequence>
<dbReference type="CDD" id="cd06558">
    <property type="entry name" value="crotonase-like"/>
    <property type="match status" value="1"/>
</dbReference>
<evidence type="ECO:0000256" key="3">
    <source>
        <dbReference type="ARBA" id="ARBA00022946"/>
    </source>
</evidence>
<dbReference type="Pfam" id="PF00378">
    <property type="entry name" value="ECH_1"/>
    <property type="match status" value="1"/>
</dbReference>
<reference evidence="8" key="1">
    <citation type="submission" date="2018-05" db="EMBL/GenBank/DDBJ databases">
        <authorList>
            <person name="Lanie J.A."/>
            <person name="Ng W.-L."/>
            <person name="Kazmierczak K.M."/>
            <person name="Andrzejewski T.M."/>
            <person name="Davidsen T.M."/>
            <person name="Wayne K.J."/>
            <person name="Tettelin H."/>
            <person name="Glass J.I."/>
            <person name="Rusch D."/>
            <person name="Podicherti R."/>
            <person name="Tsui H.-C.T."/>
            <person name="Winkler M.E."/>
        </authorList>
    </citation>
    <scope>NUCLEOTIDE SEQUENCE</scope>
</reference>
<dbReference type="SUPFAM" id="SSF52096">
    <property type="entry name" value="ClpP/crotonase"/>
    <property type="match status" value="1"/>
</dbReference>
<gene>
    <name evidence="8" type="ORF">METZ01_LOCUS357460</name>
</gene>
<dbReference type="PANTHER" id="PTHR43602">
    <property type="match status" value="1"/>
</dbReference>
<keyword evidence="3" id="KW-0809">Transit peptide</keyword>
<name>A0A382S3X1_9ZZZZ</name>
<dbReference type="EMBL" id="UINC01126249">
    <property type="protein sequence ID" value="SVD04606.1"/>
    <property type="molecule type" value="Genomic_DNA"/>
</dbReference>
<organism evidence="8">
    <name type="scientific">marine metagenome</name>
    <dbReference type="NCBI Taxonomy" id="408172"/>
    <lineage>
        <taxon>unclassified sequences</taxon>
        <taxon>metagenomes</taxon>
        <taxon>ecological metagenomes</taxon>
    </lineage>
</organism>
<keyword evidence="5" id="KW-0496">Mitochondrion</keyword>
<dbReference type="AlphaFoldDB" id="A0A382S3X1"/>